<dbReference type="InterPro" id="IPR000014">
    <property type="entry name" value="PAS"/>
</dbReference>
<comment type="caution">
    <text evidence="2">The sequence shown here is derived from an EMBL/GenBank/DDBJ whole genome shotgun (WGS) entry which is preliminary data.</text>
</comment>
<dbReference type="EMBL" id="BSPX01000001">
    <property type="protein sequence ID" value="GLT20676.1"/>
    <property type="molecule type" value="Genomic_DNA"/>
</dbReference>
<feature type="domain" description="PAS" evidence="1">
    <location>
        <begin position="48"/>
        <end position="74"/>
    </location>
</feature>
<dbReference type="SUPFAM" id="SSF55785">
    <property type="entry name" value="PYP-like sensor domain (PAS domain)"/>
    <property type="match status" value="1"/>
</dbReference>
<organism evidence="2 3">
    <name type="scientific">Zoogloea oryzae</name>
    <dbReference type="NCBI Taxonomy" id="310767"/>
    <lineage>
        <taxon>Bacteria</taxon>
        <taxon>Pseudomonadati</taxon>
        <taxon>Pseudomonadota</taxon>
        <taxon>Betaproteobacteria</taxon>
        <taxon>Rhodocyclales</taxon>
        <taxon>Zoogloeaceae</taxon>
        <taxon>Zoogloea</taxon>
    </lineage>
</organism>
<evidence type="ECO:0000313" key="2">
    <source>
        <dbReference type="EMBL" id="GLT20676.1"/>
    </source>
</evidence>
<dbReference type="InterPro" id="IPR013655">
    <property type="entry name" value="PAS_fold_3"/>
</dbReference>
<name>A0ABQ6F610_9RHOO</name>
<keyword evidence="3" id="KW-1185">Reference proteome</keyword>
<accession>A0ABQ6F610</accession>
<dbReference type="Pfam" id="PF08447">
    <property type="entry name" value="PAS_3"/>
    <property type="match status" value="1"/>
</dbReference>
<dbReference type="PROSITE" id="PS50112">
    <property type="entry name" value="PAS"/>
    <property type="match status" value="1"/>
</dbReference>
<evidence type="ECO:0000259" key="1">
    <source>
        <dbReference type="PROSITE" id="PS50112"/>
    </source>
</evidence>
<sequence>MKDMDRAQVPGEAVEHTLTFADGTCRRVFVTSVETPYPHGKLIVSRTDTSGVITQCNKSFVDMSGYTEAELIGQPHCILRHPDMPAAAFADLWETVQAGRQWNGYVKNLRKDGGHYWVYATVVPNVRDGKIVGFTSVRREPSREKVLAAEAQYRSMN</sequence>
<dbReference type="NCBIfam" id="TIGR00229">
    <property type="entry name" value="sensory_box"/>
    <property type="match status" value="1"/>
</dbReference>
<evidence type="ECO:0000313" key="3">
    <source>
        <dbReference type="Proteomes" id="UP001157167"/>
    </source>
</evidence>
<dbReference type="Proteomes" id="UP001157167">
    <property type="component" value="Unassembled WGS sequence"/>
</dbReference>
<dbReference type="InterPro" id="IPR035965">
    <property type="entry name" value="PAS-like_dom_sf"/>
</dbReference>
<proteinExistence type="predicted"/>
<dbReference type="CDD" id="cd00130">
    <property type="entry name" value="PAS"/>
    <property type="match status" value="1"/>
</dbReference>
<protein>
    <recommendedName>
        <fullName evidence="1">PAS domain-containing protein</fullName>
    </recommendedName>
</protein>
<gene>
    <name evidence="2" type="ORF">GCM10007933_01270</name>
</gene>
<dbReference type="Gene3D" id="3.30.450.20">
    <property type="entry name" value="PAS domain"/>
    <property type="match status" value="1"/>
</dbReference>
<reference evidence="3" key="1">
    <citation type="journal article" date="2019" name="Int. J. Syst. Evol. Microbiol.">
        <title>The Global Catalogue of Microorganisms (GCM) 10K type strain sequencing project: providing services to taxonomists for standard genome sequencing and annotation.</title>
        <authorList>
            <consortium name="The Broad Institute Genomics Platform"/>
            <consortium name="The Broad Institute Genome Sequencing Center for Infectious Disease"/>
            <person name="Wu L."/>
            <person name="Ma J."/>
        </authorList>
    </citation>
    <scope>NUCLEOTIDE SEQUENCE [LARGE SCALE GENOMIC DNA]</scope>
    <source>
        <strain evidence="3">NBRC 102407</strain>
    </source>
</reference>